<evidence type="ECO:0000256" key="4">
    <source>
        <dbReference type="ARBA" id="ARBA00023163"/>
    </source>
</evidence>
<dbReference type="InterPro" id="IPR036390">
    <property type="entry name" value="WH_DNA-bd_sf"/>
</dbReference>
<dbReference type="GO" id="GO:0006351">
    <property type="term" value="P:DNA-templated transcription"/>
    <property type="evidence" value="ECO:0007669"/>
    <property type="project" value="TreeGrafter"/>
</dbReference>
<dbReference type="Gene3D" id="3.40.190.290">
    <property type="match status" value="1"/>
</dbReference>
<dbReference type="InterPro" id="IPR000847">
    <property type="entry name" value="LysR_HTH_N"/>
</dbReference>
<dbReference type="PANTHER" id="PTHR30537">
    <property type="entry name" value="HTH-TYPE TRANSCRIPTIONAL REGULATOR"/>
    <property type="match status" value="1"/>
</dbReference>
<feature type="domain" description="HTH lysR-type" evidence="5">
    <location>
        <begin position="5"/>
        <end position="60"/>
    </location>
</feature>
<keyword evidence="7" id="KW-1185">Reference proteome</keyword>
<evidence type="ECO:0000313" key="7">
    <source>
        <dbReference type="Proteomes" id="UP000030063"/>
    </source>
</evidence>
<dbReference type="Proteomes" id="UP000030063">
    <property type="component" value="Unassembled WGS sequence"/>
</dbReference>
<keyword evidence="3" id="KW-0238">DNA-binding</keyword>
<dbReference type="InterPro" id="IPR036388">
    <property type="entry name" value="WH-like_DNA-bd_sf"/>
</dbReference>
<dbReference type="Pfam" id="PF03466">
    <property type="entry name" value="LysR_substrate"/>
    <property type="match status" value="1"/>
</dbReference>
<dbReference type="SUPFAM" id="SSF53850">
    <property type="entry name" value="Periplasmic binding protein-like II"/>
    <property type="match status" value="1"/>
</dbReference>
<proteinExistence type="inferred from homology"/>
<dbReference type="AlphaFoldDB" id="A0A0A1YDX1"/>
<dbReference type="GO" id="GO:0003700">
    <property type="term" value="F:DNA-binding transcription factor activity"/>
    <property type="evidence" value="ECO:0007669"/>
    <property type="project" value="InterPro"/>
</dbReference>
<dbReference type="eggNOG" id="COG0583">
    <property type="taxonomic scope" value="Bacteria"/>
</dbReference>
<dbReference type="Pfam" id="PF00126">
    <property type="entry name" value="HTH_1"/>
    <property type="match status" value="1"/>
</dbReference>
<name>A0A0A1YDX1_9PSED</name>
<gene>
    <name evidence="6" type="ORF">TMS3_0121475</name>
</gene>
<dbReference type="InterPro" id="IPR058163">
    <property type="entry name" value="LysR-type_TF_proteobact-type"/>
</dbReference>
<dbReference type="STRING" id="1395571.TMS3_0121475"/>
<dbReference type="CDD" id="cd08422">
    <property type="entry name" value="PBP2_CrgA_like"/>
    <property type="match status" value="1"/>
</dbReference>
<evidence type="ECO:0000256" key="1">
    <source>
        <dbReference type="ARBA" id="ARBA00009437"/>
    </source>
</evidence>
<dbReference type="PANTHER" id="PTHR30537:SF72">
    <property type="entry name" value="LYSR FAMILY TRANSCRIPTIONAL REGULATOR"/>
    <property type="match status" value="1"/>
</dbReference>
<protein>
    <submittedName>
        <fullName evidence="6">LysR family transcriptional regulator</fullName>
    </submittedName>
</protein>
<dbReference type="RefSeq" id="WP_025167245.1">
    <property type="nucleotide sequence ID" value="NZ_AWSQ01000009.1"/>
</dbReference>
<keyword evidence="2" id="KW-0805">Transcription regulation</keyword>
<dbReference type="PROSITE" id="PS50931">
    <property type="entry name" value="HTH_LYSR"/>
    <property type="match status" value="1"/>
</dbReference>
<dbReference type="InterPro" id="IPR005119">
    <property type="entry name" value="LysR_subst-bd"/>
</dbReference>
<dbReference type="SUPFAM" id="SSF46785">
    <property type="entry name" value="Winged helix' DNA-binding domain"/>
    <property type="match status" value="1"/>
</dbReference>
<organism evidence="6 7">
    <name type="scientific">Pseudomonas taeanensis MS-3</name>
    <dbReference type="NCBI Taxonomy" id="1395571"/>
    <lineage>
        <taxon>Bacteria</taxon>
        <taxon>Pseudomonadati</taxon>
        <taxon>Pseudomonadota</taxon>
        <taxon>Gammaproteobacteria</taxon>
        <taxon>Pseudomonadales</taxon>
        <taxon>Pseudomonadaceae</taxon>
        <taxon>Pseudomonas</taxon>
    </lineage>
</organism>
<evidence type="ECO:0000256" key="2">
    <source>
        <dbReference type="ARBA" id="ARBA00023015"/>
    </source>
</evidence>
<evidence type="ECO:0000313" key="6">
    <source>
        <dbReference type="EMBL" id="KFX67782.1"/>
    </source>
</evidence>
<reference evidence="6 7" key="1">
    <citation type="journal article" date="2014" name="Genome Announc.">
        <title>Draft Genome Sequence of Petroleum Oil-Degrading Marine Bacterium Pseudomonas taeanensis Strain MS-3, Isolated from a Crude Oil-Contaminated Seashore.</title>
        <authorList>
            <person name="Lee S.Y."/>
            <person name="Kim S.H."/>
            <person name="Lee D.G."/>
            <person name="Shin S."/>
            <person name="Yun S.H."/>
            <person name="Choi C.W."/>
            <person name="Chung Y.H."/>
            <person name="Choi J.S."/>
            <person name="Kahng H.Y."/>
            <person name="Kim S.I."/>
        </authorList>
    </citation>
    <scope>NUCLEOTIDE SEQUENCE [LARGE SCALE GENOMIC DNA]</scope>
    <source>
        <strain evidence="6 7">MS-3</strain>
    </source>
</reference>
<sequence>MLNRMEMLRIFAVAAETSNFREAAGRLGISPQSVTRAIKELEALFGEPLFHRSTRQVQISAFGEQLASQARQTLNSFDQLFQRHAQPHATELTGRVRITAPHAVGRRFVLPLLGELMAEYPQIEFDLRLSDLMTDAVDAQIDMGVRIGFIRDRSYIARALARIPLFTVATPALLAKTGSPSSIEDLHNLPTSALVDRGSGRPWPWYFDNGRHLQPANPSFTTDDQETELDAVLAGLAIGQLPSYLVLPAIRSGKLCTVLDEQRPPPWELFLYRPQRGPVPARIRLVYDRLAECLGDPARVPSGVE</sequence>
<comment type="similarity">
    <text evidence="1">Belongs to the LysR transcriptional regulatory family.</text>
</comment>
<evidence type="ECO:0000259" key="5">
    <source>
        <dbReference type="PROSITE" id="PS50931"/>
    </source>
</evidence>
<accession>A0A0A1YDX1</accession>
<dbReference type="OrthoDB" id="8885940at2"/>
<dbReference type="Gene3D" id="1.10.10.10">
    <property type="entry name" value="Winged helix-like DNA-binding domain superfamily/Winged helix DNA-binding domain"/>
    <property type="match status" value="1"/>
</dbReference>
<evidence type="ECO:0000256" key="3">
    <source>
        <dbReference type="ARBA" id="ARBA00023125"/>
    </source>
</evidence>
<dbReference type="GO" id="GO:0043565">
    <property type="term" value="F:sequence-specific DNA binding"/>
    <property type="evidence" value="ECO:0007669"/>
    <property type="project" value="TreeGrafter"/>
</dbReference>
<comment type="caution">
    <text evidence="6">The sequence shown here is derived from an EMBL/GenBank/DDBJ whole genome shotgun (WGS) entry which is preliminary data.</text>
</comment>
<dbReference type="EMBL" id="AWSQ01000009">
    <property type="protein sequence ID" value="KFX67782.1"/>
    <property type="molecule type" value="Genomic_DNA"/>
</dbReference>
<keyword evidence="4" id="KW-0804">Transcription</keyword>